<comment type="caution">
    <text evidence="2">The sequence shown here is derived from an EMBL/GenBank/DDBJ whole genome shotgun (WGS) entry which is preliminary data.</text>
</comment>
<proteinExistence type="predicted"/>
<dbReference type="RefSeq" id="WP_255928799.1">
    <property type="nucleotide sequence ID" value="NZ_JANFQP010000002.1"/>
</dbReference>
<evidence type="ECO:0000313" key="2">
    <source>
        <dbReference type="EMBL" id="MFD2545081.1"/>
    </source>
</evidence>
<dbReference type="InterPro" id="IPR001173">
    <property type="entry name" value="Glyco_trans_2-like"/>
</dbReference>
<evidence type="ECO:0000259" key="1">
    <source>
        <dbReference type="Pfam" id="PF00535"/>
    </source>
</evidence>
<sequence length="303" mass="35134">MLKVNLKNKKLKRKVSVGILTYNHELFIARSLHSVLALKYENLEILISDDCSTDKTYKIVEDIVLSTKTIHTVVMNRNTVNVGLAGNFNKTFRDLATGDFLITLGGDDMIKLDYIELALKHFEEENVMLLDFNGTIVNEMDEVKGIASHLIGYRKLFSLDDYINLRPISTFAPGRMIRKELVQSFHPIAKQCPTEDSILVLRALLLGKALRLNENFIFYRRHQSNVSTPSNLMKMSHIQIILQYLKDVQYALEIGIISERQFKKLLNIITYELKRRELQYSPVNRYVKRLKLIALRLVVKMRF</sequence>
<dbReference type="PANTHER" id="PTHR43685">
    <property type="entry name" value="GLYCOSYLTRANSFERASE"/>
    <property type="match status" value="1"/>
</dbReference>
<dbReference type="Pfam" id="PF00535">
    <property type="entry name" value="Glycos_transf_2"/>
    <property type="match status" value="1"/>
</dbReference>
<feature type="domain" description="Glycosyltransferase 2-like" evidence="1">
    <location>
        <begin position="16"/>
        <end position="150"/>
    </location>
</feature>
<dbReference type="InterPro" id="IPR050834">
    <property type="entry name" value="Glycosyltransf_2"/>
</dbReference>
<dbReference type="Gene3D" id="3.90.550.10">
    <property type="entry name" value="Spore Coat Polysaccharide Biosynthesis Protein SpsA, Chain A"/>
    <property type="match status" value="1"/>
</dbReference>
<protein>
    <submittedName>
        <fullName evidence="2">Glycosyltransferase family 2 protein</fullName>
    </submittedName>
</protein>
<dbReference type="EMBL" id="JBHULG010000002">
    <property type="protein sequence ID" value="MFD2545081.1"/>
    <property type="molecule type" value="Genomic_DNA"/>
</dbReference>
<dbReference type="Proteomes" id="UP001597394">
    <property type="component" value="Unassembled WGS sequence"/>
</dbReference>
<reference evidence="3" key="1">
    <citation type="journal article" date="2019" name="Int. J. Syst. Evol. Microbiol.">
        <title>The Global Catalogue of Microorganisms (GCM) 10K type strain sequencing project: providing services to taxonomists for standard genome sequencing and annotation.</title>
        <authorList>
            <consortium name="The Broad Institute Genomics Platform"/>
            <consortium name="The Broad Institute Genome Sequencing Center for Infectious Disease"/>
            <person name="Wu L."/>
            <person name="Ma J."/>
        </authorList>
    </citation>
    <scope>NUCLEOTIDE SEQUENCE [LARGE SCALE GENOMIC DNA]</scope>
    <source>
        <strain evidence="3">KCTC 52204</strain>
    </source>
</reference>
<dbReference type="SUPFAM" id="SSF53448">
    <property type="entry name" value="Nucleotide-diphospho-sugar transferases"/>
    <property type="match status" value="1"/>
</dbReference>
<keyword evidence="3" id="KW-1185">Reference proteome</keyword>
<name>A0ABW5K850_9FLAO</name>
<gene>
    <name evidence="2" type="ORF">ACFSO8_06350</name>
</gene>
<evidence type="ECO:0000313" key="3">
    <source>
        <dbReference type="Proteomes" id="UP001597394"/>
    </source>
</evidence>
<accession>A0ABW5K850</accession>
<dbReference type="PANTHER" id="PTHR43685:SF11">
    <property type="entry name" value="GLYCOSYLTRANSFERASE TAGX-RELATED"/>
    <property type="match status" value="1"/>
</dbReference>
<organism evidence="2 3">
    <name type="scientific">Kaistella montana</name>
    <dbReference type="NCBI Taxonomy" id="1849733"/>
    <lineage>
        <taxon>Bacteria</taxon>
        <taxon>Pseudomonadati</taxon>
        <taxon>Bacteroidota</taxon>
        <taxon>Flavobacteriia</taxon>
        <taxon>Flavobacteriales</taxon>
        <taxon>Weeksellaceae</taxon>
        <taxon>Chryseobacterium group</taxon>
        <taxon>Kaistella</taxon>
    </lineage>
</organism>
<dbReference type="InterPro" id="IPR029044">
    <property type="entry name" value="Nucleotide-diphossugar_trans"/>
</dbReference>